<dbReference type="InterPro" id="IPR009079">
    <property type="entry name" value="4_helix_cytokine-like_core"/>
</dbReference>
<evidence type="ECO:0000313" key="7">
    <source>
        <dbReference type="Proteomes" id="UP000694569"/>
    </source>
</evidence>
<proteinExistence type="inferred from homology"/>
<comment type="similarity">
    <text evidence="2">Belongs to the leptin family.</text>
</comment>
<evidence type="ECO:0000256" key="4">
    <source>
        <dbReference type="ARBA" id="ARBA00022525"/>
    </source>
</evidence>
<dbReference type="Proteomes" id="UP000694569">
    <property type="component" value="Unplaced"/>
</dbReference>
<sequence length="209" mass="23984">MSNILGNLACLYKCRRKISCHSHFIHTKTDVKRSIQYLDTMQYIQLSICGLLWMCLPLCHGRALKPDRIKADAKMLSRTLIIRIQEHPIQYLFPSNLKFSGLDFIPDDQLLESLEHMDETLEVFQKILSSLPLENVEQMLSDMENLRSLLQLLSSIMGCTARKPGQSENLVNLTEEYAKAPYTTEKVALDRLQKSLHSIVKHLDHITGC</sequence>
<evidence type="ECO:0000313" key="6">
    <source>
        <dbReference type="Ensembl" id="ENSLLEP00000041137.1"/>
    </source>
</evidence>
<dbReference type="PANTHER" id="PTHR11724:SF1">
    <property type="entry name" value="LEPTIN"/>
    <property type="match status" value="1"/>
</dbReference>
<dbReference type="PANTHER" id="PTHR11724">
    <property type="entry name" value="LEPTIN"/>
    <property type="match status" value="1"/>
</dbReference>
<keyword evidence="7" id="KW-1185">Reference proteome</keyword>
<dbReference type="SUPFAM" id="SSF47266">
    <property type="entry name" value="4-helical cytokines"/>
    <property type="match status" value="1"/>
</dbReference>
<dbReference type="OrthoDB" id="9872512at2759"/>
<evidence type="ECO:0000256" key="3">
    <source>
        <dbReference type="ARBA" id="ARBA00021421"/>
    </source>
</evidence>
<dbReference type="Pfam" id="PF02024">
    <property type="entry name" value="Leptin"/>
    <property type="match status" value="1"/>
</dbReference>
<reference evidence="6" key="2">
    <citation type="submission" date="2025-09" db="UniProtKB">
        <authorList>
            <consortium name="Ensembl"/>
        </authorList>
    </citation>
    <scope>IDENTIFICATION</scope>
</reference>
<organism evidence="6 7">
    <name type="scientific">Leptobrachium leishanense</name>
    <name type="common">Leishan spiny toad</name>
    <dbReference type="NCBI Taxonomy" id="445787"/>
    <lineage>
        <taxon>Eukaryota</taxon>
        <taxon>Metazoa</taxon>
        <taxon>Chordata</taxon>
        <taxon>Craniata</taxon>
        <taxon>Vertebrata</taxon>
        <taxon>Euteleostomi</taxon>
        <taxon>Amphibia</taxon>
        <taxon>Batrachia</taxon>
        <taxon>Anura</taxon>
        <taxon>Pelobatoidea</taxon>
        <taxon>Megophryidae</taxon>
        <taxon>Leptobrachium</taxon>
    </lineage>
</organism>
<dbReference type="GO" id="GO:0005179">
    <property type="term" value="F:hormone activity"/>
    <property type="evidence" value="ECO:0007669"/>
    <property type="project" value="InterPro"/>
</dbReference>
<protein>
    <recommendedName>
        <fullName evidence="3">Leptin</fullName>
    </recommendedName>
    <alternativeName>
        <fullName evidence="5">Obesity factor</fullName>
    </alternativeName>
</protein>
<evidence type="ECO:0000256" key="5">
    <source>
        <dbReference type="ARBA" id="ARBA00030981"/>
    </source>
</evidence>
<evidence type="ECO:0000256" key="2">
    <source>
        <dbReference type="ARBA" id="ARBA00005834"/>
    </source>
</evidence>
<dbReference type="InterPro" id="IPR000065">
    <property type="entry name" value="Leptin"/>
</dbReference>
<dbReference type="GO" id="GO:0005576">
    <property type="term" value="C:extracellular region"/>
    <property type="evidence" value="ECO:0007669"/>
    <property type="project" value="UniProtKB-SubCell"/>
</dbReference>
<dbReference type="AlphaFoldDB" id="A0A8C5WIT8"/>
<dbReference type="Ensembl" id="ENSLLET00000042795.1">
    <property type="protein sequence ID" value="ENSLLEP00000041137.1"/>
    <property type="gene ID" value="ENSLLEG00000026178.1"/>
</dbReference>
<reference evidence="6" key="1">
    <citation type="submission" date="2025-08" db="UniProtKB">
        <authorList>
            <consortium name="Ensembl"/>
        </authorList>
    </citation>
    <scope>IDENTIFICATION</scope>
</reference>
<comment type="subcellular location">
    <subcellularLocation>
        <location evidence="1">Secreted</location>
    </subcellularLocation>
</comment>
<dbReference type="PRINTS" id="PR00495">
    <property type="entry name" value="LEPTIN"/>
</dbReference>
<accession>A0A8C5WIT8</accession>
<evidence type="ECO:0000256" key="1">
    <source>
        <dbReference type="ARBA" id="ARBA00004613"/>
    </source>
</evidence>
<dbReference type="GeneTree" id="ENSGT00390000011772"/>
<keyword evidence="4" id="KW-0964">Secreted</keyword>
<name>A0A8C5WIT8_9ANUR</name>
<dbReference type="Gene3D" id="1.20.1250.10">
    <property type="match status" value="1"/>
</dbReference>